<dbReference type="AlphaFoldDB" id="A0A0S1MJA9"/>
<reference evidence="1" key="1">
    <citation type="submission" date="2015-07" db="EMBL/GenBank/DDBJ databases">
        <title>Elucidating the P. pachyrhizi secretome and potential effectors.</title>
        <authorList>
            <person name="de Carvalho M.C.C.G."/>
            <person name="Nascimento L.C."/>
            <person name="Darben L.M."/>
            <person name="Polizel-Podanosqui A.M."/>
            <person name="Lopes-Caitar V.S."/>
            <person name="Rocha C.S."/>
            <person name="Qi M."/>
            <person name="Carazolle M."/>
            <person name="Kuwahara M.K."/>
            <person name="Pereira G.A.G."/>
            <person name="Abdelnoor R.V."/>
            <person name="Whitham S.A."/>
            <person name="Marcelino-Guimaraes F.C."/>
        </authorList>
    </citation>
    <scope>NUCLEOTIDE SEQUENCE</scope>
</reference>
<proteinExistence type="evidence at transcript level"/>
<name>A0A0S1MJA9_PHAPC</name>
<protein>
    <submittedName>
        <fullName evidence="1">Uncharacterized protein</fullName>
    </submittedName>
</protein>
<accession>A0A0S1MJA9</accession>
<dbReference type="EMBL" id="KT246876">
    <property type="protein sequence ID" value="ALL40967.1"/>
    <property type="molecule type" value="mRNA"/>
</dbReference>
<evidence type="ECO:0000313" key="1">
    <source>
        <dbReference type="EMBL" id="ALL40967.1"/>
    </source>
</evidence>
<organism evidence="1">
    <name type="scientific">Phakopsora pachyrhizi</name>
    <name type="common">Asian soybean rust disease fungus</name>
    <dbReference type="NCBI Taxonomy" id="170000"/>
    <lineage>
        <taxon>Eukaryota</taxon>
        <taxon>Fungi</taxon>
        <taxon>Dikarya</taxon>
        <taxon>Basidiomycota</taxon>
        <taxon>Pucciniomycotina</taxon>
        <taxon>Pucciniomycetes</taxon>
        <taxon>Pucciniales</taxon>
        <taxon>Phakopsoraceae</taxon>
        <taxon>Phakopsora</taxon>
    </lineage>
</organism>
<sequence>MAVNHHANRFGIGLPHPIMAQNQAEAMVEDTVIIDEMLNHQCVVGKLQLFACDTKGDHFVRRVCL</sequence>